<feature type="region of interest" description="Disordered" evidence="1">
    <location>
        <begin position="109"/>
        <end position="131"/>
    </location>
</feature>
<comment type="caution">
    <text evidence="2">The sequence shown here is derived from an EMBL/GenBank/DDBJ whole genome shotgun (WGS) entry which is preliminary data.</text>
</comment>
<sequence>MSRSNLKCTQAPGSSSDDEPNPKHVRSERSWVAPSPLVDEGAWHILFQYLTTEMTYPQMEEEFLSDLGDRYCADDWKDARDTLFSADNLNDVATPLANLQALYAKHITPQSSSPSNVANPPEDSPLVATPARTPGCLSAYTCKSHHRPHQQPRNPYINLEAEEDSTDDDDDEEEEAEGNHSAWSPLVTSLPESSAKQTFLSAIDNIFDKDLQQPLSPNTFGTKDSPLPSWPGSQASYEECEAVKHACPKLPNPGWTVSDILHDGEVIGCLYKGEQYYMGLLLKRFRQDGLEIVVTPHPNYIRLHLQSGWNTCFIKATELAFSMQFLCISDEARVITGEVCLEIGKVVSTNHAFGKLTKEEVEVSKYYLDRCPLMHALQSQLPTQQICEPPPDTESLEIGDYVKVLEGYYKGKCGTISWFSLGTSVLYLWVDNTPMCASALVMIKVPLAWVQQMYLALTIKYTKDKGYDVRPGDFVKVVHGPEHQMTGVVHSIDFPMAHLTLLSQTDESLINIPIRFMVKMRNASLDTFKNIIGKEVFIIGVLKHPDVATIDLIAHWLSYGMWLNGAILERHNLIAFCEIQQKSYLKPPPQSVTPPPEKIIASSSSIACPNMQSSSILSTWTTNPQDIAGAVNHLLAINSTTSSELTSDPWTVNPEDTETGQENIQDNSPLPWLMRKEFSLTFLMHHAVLKVLPNFMGGKLHK</sequence>
<keyword evidence="3" id="KW-1185">Reference proteome</keyword>
<evidence type="ECO:0000313" key="3">
    <source>
        <dbReference type="Proteomes" id="UP000807769"/>
    </source>
</evidence>
<dbReference type="EMBL" id="JABBWG010000004">
    <property type="protein sequence ID" value="KAG1823890.1"/>
    <property type="molecule type" value="Genomic_DNA"/>
</dbReference>
<dbReference type="AlphaFoldDB" id="A0A9P7JI85"/>
<feature type="region of interest" description="Disordered" evidence="1">
    <location>
        <begin position="1"/>
        <end position="31"/>
    </location>
</feature>
<dbReference type="RefSeq" id="XP_041197950.1">
    <property type="nucleotide sequence ID" value="XM_041332445.1"/>
</dbReference>
<feature type="compositionally biased region" description="Basic and acidic residues" evidence="1">
    <location>
        <begin position="20"/>
        <end position="29"/>
    </location>
</feature>
<reference evidence="2" key="1">
    <citation type="journal article" date="2020" name="New Phytol.">
        <title>Comparative genomics reveals dynamic genome evolution in host specialist ectomycorrhizal fungi.</title>
        <authorList>
            <person name="Lofgren L.A."/>
            <person name="Nguyen N.H."/>
            <person name="Vilgalys R."/>
            <person name="Ruytinx J."/>
            <person name="Liao H.L."/>
            <person name="Branco S."/>
            <person name="Kuo A."/>
            <person name="LaButti K."/>
            <person name="Lipzen A."/>
            <person name="Andreopoulos W."/>
            <person name="Pangilinan J."/>
            <person name="Riley R."/>
            <person name="Hundley H."/>
            <person name="Na H."/>
            <person name="Barry K."/>
            <person name="Grigoriev I.V."/>
            <person name="Stajich J.E."/>
            <person name="Kennedy P.G."/>
        </authorList>
    </citation>
    <scope>NUCLEOTIDE SEQUENCE</scope>
    <source>
        <strain evidence="2">MN1</strain>
    </source>
</reference>
<protein>
    <submittedName>
        <fullName evidence="2">Uncharacterized protein</fullName>
    </submittedName>
</protein>
<feature type="compositionally biased region" description="Polar residues" evidence="1">
    <location>
        <begin position="1"/>
        <end position="15"/>
    </location>
</feature>
<dbReference type="Proteomes" id="UP000807769">
    <property type="component" value="Unassembled WGS sequence"/>
</dbReference>
<feature type="region of interest" description="Disordered" evidence="1">
    <location>
        <begin position="162"/>
        <end position="189"/>
    </location>
</feature>
<dbReference type="OrthoDB" id="2688247at2759"/>
<feature type="compositionally biased region" description="Acidic residues" evidence="1">
    <location>
        <begin position="162"/>
        <end position="176"/>
    </location>
</feature>
<organism evidence="2 3">
    <name type="scientific">Suillus subaureus</name>
    <dbReference type="NCBI Taxonomy" id="48587"/>
    <lineage>
        <taxon>Eukaryota</taxon>
        <taxon>Fungi</taxon>
        <taxon>Dikarya</taxon>
        <taxon>Basidiomycota</taxon>
        <taxon>Agaricomycotina</taxon>
        <taxon>Agaricomycetes</taxon>
        <taxon>Agaricomycetidae</taxon>
        <taxon>Boletales</taxon>
        <taxon>Suillineae</taxon>
        <taxon>Suillaceae</taxon>
        <taxon>Suillus</taxon>
    </lineage>
</organism>
<evidence type="ECO:0000256" key="1">
    <source>
        <dbReference type="SAM" id="MobiDB-lite"/>
    </source>
</evidence>
<gene>
    <name evidence="2" type="ORF">BJ212DRAFT_1296412</name>
</gene>
<name>A0A9P7JI85_9AGAM</name>
<accession>A0A9P7JI85</accession>
<proteinExistence type="predicted"/>
<feature type="compositionally biased region" description="Polar residues" evidence="1">
    <location>
        <begin position="109"/>
        <end position="118"/>
    </location>
</feature>
<evidence type="ECO:0000313" key="2">
    <source>
        <dbReference type="EMBL" id="KAG1823890.1"/>
    </source>
</evidence>
<feature type="region of interest" description="Disordered" evidence="1">
    <location>
        <begin position="644"/>
        <end position="667"/>
    </location>
</feature>
<dbReference type="GeneID" id="64626462"/>